<evidence type="ECO:0000313" key="4">
    <source>
        <dbReference type="Proteomes" id="UP000443000"/>
    </source>
</evidence>
<dbReference type="RefSeq" id="WP_095025967.1">
    <property type="nucleotide sequence ID" value="NZ_WIVT01000038.1"/>
</dbReference>
<feature type="domain" description="KfrB" evidence="1">
    <location>
        <begin position="120"/>
        <end position="179"/>
    </location>
</feature>
<dbReference type="InterPro" id="IPR040782">
    <property type="entry name" value="KfrB"/>
</dbReference>
<evidence type="ECO:0000313" key="2">
    <source>
        <dbReference type="EMBL" id="MQT27550.1"/>
    </source>
</evidence>
<evidence type="ECO:0000313" key="5">
    <source>
        <dbReference type="Proteomes" id="UP000713985"/>
    </source>
</evidence>
<sequence>MERSETFQVTYLLNQKGKDRQVFTDAFKAGEAWHKADVNLKPMMLVEQPGQKVQVYASTGSVEGKLYKDLPFDGQPGSSEFKQSFKKSMEMSKADMHAVASGMNPKHDMPSMRKAEDGKTYEGKIVSFNAGKVVQAVTDGKQTYFVEHDRAALSGARSGMIAKDKDLSIRYAYAGVVVVKDKMLERKVPEHQAKGFGGAGRY</sequence>
<organism evidence="3 4">
    <name type="scientific">Pseudomonas helleri</name>
    <dbReference type="NCBI Taxonomy" id="1608996"/>
    <lineage>
        <taxon>Bacteria</taxon>
        <taxon>Pseudomonadati</taxon>
        <taxon>Pseudomonadota</taxon>
        <taxon>Gammaproteobacteria</taxon>
        <taxon>Pseudomonadales</taxon>
        <taxon>Pseudomonadaceae</taxon>
        <taxon>Pseudomonas</taxon>
    </lineage>
</organism>
<keyword evidence="5" id="KW-1185">Reference proteome</keyword>
<protein>
    <submittedName>
        <fullName evidence="3">Nuclease</fullName>
    </submittedName>
</protein>
<dbReference type="Proteomes" id="UP000443000">
    <property type="component" value="Unassembled WGS sequence"/>
</dbReference>
<dbReference type="EMBL" id="WIVT01000038">
    <property type="protein sequence ID" value="MQU18938.1"/>
    <property type="molecule type" value="Genomic_DNA"/>
</dbReference>
<dbReference type="OrthoDB" id="6973811at2"/>
<dbReference type="AlphaFoldDB" id="A0A6G1W954"/>
<gene>
    <name evidence="3" type="ORF">GHN41_21165</name>
    <name evidence="2" type="ORF">GHN94_17195</name>
</gene>
<dbReference type="Pfam" id="PF18790">
    <property type="entry name" value="KfrB"/>
    <property type="match status" value="1"/>
</dbReference>
<proteinExistence type="predicted"/>
<evidence type="ECO:0000313" key="3">
    <source>
        <dbReference type="EMBL" id="MQU18938.1"/>
    </source>
</evidence>
<reference evidence="4 5" key="1">
    <citation type="submission" date="2019-10" db="EMBL/GenBank/DDBJ databases">
        <title>Evaluation of single-gene subtyping targets for Pseudomonas.</title>
        <authorList>
            <person name="Reichler S.J."/>
            <person name="Orsi R.H."/>
            <person name="Wiedmann M."/>
            <person name="Martin N.H."/>
            <person name="Murphy S.I."/>
        </authorList>
    </citation>
    <scope>NUCLEOTIDE SEQUENCE [LARGE SCALE GENOMIC DNA]</scope>
    <source>
        <strain evidence="2 5">FSL R10-0802</strain>
        <strain evidence="3 4">FSL R10-1594</strain>
    </source>
</reference>
<accession>A0A6G1W954</accession>
<dbReference type="Proteomes" id="UP000713985">
    <property type="component" value="Unassembled WGS sequence"/>
</dbReference>
<name>A0A6G1W954_9PSED</name>
<comment type="caution">
    <text evidence="3">The sequence shown here is derived from an EMBL/GenBank/DDBJ whole genome shotgun (WGS) entry which is preliminary data.</text>
</comment>
<evidence type="ECO:0000259" key="1">
    <source>
        <dbReference type="Pfam" id="PF18790"/>
    </source>
</evidence>
<dbReference type="EMBL" id="WIWP01000036">
    <property type="protein sequence ID" value="MQT27550.1"/>
    <property type="molecule type" value="Genomic_DNA"/>
</dbReference>